<evidence type="ECO:0008006" key="3">
    <source>
        <dbReference type="Google" id="ProtNLM"/>
    </source>
</evidence>
<dbReference type="Pfam" id="PF11225">
    <property type="entry name" value="DUF3024"/>
    <property type="match status" value="1"/>
</dbReference>
<dbReference type="Proteomes" id="UP000000644">
    <property type="component" value="Plasmid pPNAP03"/>
</dbReference>
<evidence type="ECO:0000313" key="1">
    <source>
        <dbReference type="EMBL" id="ABM40011.1"/>
    </source>
</evidence>
<reference evidence="2" key="1">
    <citation type="journal article" date="2009" name="Environ. Microbiol.">
        <title>The genome of Polaromonas naphthalenivorans strain CJ2, isolated from coal tar-contaminated sediment, reveals physiological and metabolic versatility and evolution through extensive horizontal gene transfer.</title>
        <authorList>
            <person name="Yagi J.M."/>
            <person name="Sims D."/>
            <person name="Brettin T."/>
            <person name="Bruce D."/>
            <person name="Madsen E.L."/>
        </authorList>
    </citation>
    <scope>NUCLEOTIDE SEQUENCE [LARGE SCALE GENOMIC DNA]</scope>
    <source>
        <strain evidence="2">CJ2</strain>
        <plasmid evidence="2">Plasmid pPNAP03</plasmid>
    </source>
</reference>
<keyword evidence="2" id="KW-1185">Reference proteome</keyword>
<keyword evidence="1" id="KW-0614">Plasmid</keyword>
<dbReference type="KEGG" id="pna:Pnap_4949"/>
<gene>
    <name evidence="1" type="ordered locus">Pnap_4949</name>
</gene>
<sequence>MTLALTELERKRCDKALADFMARRRPPPHLRDQLDLGFRMEGQCIEIFEIRPDWKDDSVRHESPVAKATFVRTQGLWKVFWMRADLKWHGYQPKAEVNTLKEFLGAFDRDEHGCFFG</sequence>
<accession>A1VWI3</accession>
<organism evidence="1 2">
    <name type="scientific">Polaromonas naphthalenivorans (strain CJ2)</name>
    <dbReference type="NCBI Taxonomy" id="365044"/>
    <lineage>
        <taxon>Bacteria</taxon>
        <taxon>Pseudomonadati</taxon>
        <taxon>Pseudomonadota</taxon>
        <taxon>Betaproteobacteria</taxon>
        <taxon>Burkholderiales</taxon>
        <taxon>Comamonadaceae</taxon>
        <taxon>Polaromonas</taxon>
    </lineage>
</organism>
<evidence type="ECO:0000313" key="2">
    <source>
        <dbReference type="Proteomes" id="UP000000644"/>
    </source>
</evidence>
<proteinExistence type="predicted"/>
<name>A1VWI3_POLNA</name>
<protein>
    <recommendedName>
        <fullName evidence="3">DUF3024 domain-containing protein</fullName>
    </recommendedName>
</protein>
<dbReference type="InterPro" id="IPR021388">
    <property type="entry name" value="DUF3024"/>
</dbReference>
<dbReference type="HOGENOM" id="CLU_161337_1_0_4"/>
<dbReference type="AlphaFoldDB" id="A1VWI3"/>
<dbReference type="EMBL" id="CP000532">
    <property type="protein sequence ID" value="ABM40011.1"/>
    <property type="molecule type" value="Genomic_DNA"/>
</dbReference>
<geneLocation type="plasmid" evidence="1 2">
    <name>pPNAP03</name>
</geneLocation>